<name>A0A4Q1BM38_TREME</name>
<dbReference type="OrthoDB" id="5772781at2759"/>
<accession>A0A4Q1BM38</accession>
<dbReference type="GO" id="GO:0016301">
    <property type="term" value="F:kinase activity"/>
    <property type="evidence" value="ECO:0007669"/>
    <property type="project" value="UniProtKB-UniRule"/>
</dbReference>
<dbReference type="InParanoid" id="A0A4Q1BM38"/>
<dbReference type="EC" id="2.7.1.172" evidence="1"/>
<gene>
    <name evidence="4" type="ORF">M231_03822</name>
</gene>
<proteinExistence type="inferred from homology"/>
<dbReference type="AlphaFoldDB" id="A0A4Q1BM38"/>
<dbReference type="VEuPathDB" id="FungiDB:TREMEDRAFT_58482"/>
<dbReference type="PANTHER" id="PTHR12149">
    <property type="entry name" value="FRUCTOSAMINE 3 KINASE-RELATED PROTEIN"/>
    <property type="match status" value="1"/>
</dbReference>
<organism evidence="4 5">
    <name type="scientific">Tremella mesenterica</name>
    <name type="common">Jelly fungus</name>
    <dbReference type="NCBI Taxonomy" id="5217"/>
    <lineage>
        <taxon>Eukaryota</taxon>
        <taxon>Fungi</taxon>
        <taxon>Dikarya</taxon>
        <taxon>Basidiomycota</taxon>
        <taxon>Agaricomycotina</taxon>
        <taxon>Tremellomycetes</taxon>
        <taxon>Tremellales</taxon>
        <taxon>Tremellaceae</taxon>
        <taxon>Tremella</taxon>
    </lineage>
</organism>
<comment type="catalytic activity">
    <reaction evidence="2">
        <text>N(6)-D-ribulosyl-L-lysyl-[protein] + ATP = N(6)-(3-O-phospho-D-ribulosyl)-L-lysyl-[protein] + ADP + H(+)</text>
        <dbReference type="Rhea" id="RHEA:48432"/>
        <dbReference type="Rhea" id="RHEA-COMP:12103"/>
        <dbReference type="Rhea" id="RHEA-COMP:12104"/>
        <dbReference type="ChEBI" id="CHEBI:15378"/>
        <dbReference type="ChEBI" id="CHEBI:30616"/>
        <dbReference type="ChEBI" id="CHEBI:90418"/>
        <dbReference type="ChEBI" id="CHEBI:90420"/>
        <dbReference type="ChEBI" id="CHEBI:456216"/>
        <dbReference type="EC" id="2.7.1.172"/>
    </reaction>
    <physiologicalReaction direction="left-to-right" evidence="2">
        <dbReference type="Rhea" id="RHEA:48433"/>
    </physiologicalReaction>
</comment>
<dbReference type="InterPro" id="IPR016477">
    <property type="entry name" value="Fructo-/Ketosamine-3-kinase"/>
</dbReference>
<keyword evidence="5" id="KW-1185">Reference proteome</keyword>
<comment type="caution">
    <text evidence="4">The sequence shown here is derived from an EMBL/GenBank/DDBJ whole genome shotgun (WGS) entry which is preliminary data.</text>
</comment>
<comment type="similarity">
    <text evidence="3">Belongs to the fructosamine kinase family.</text>
</comment>
<evidence type="ECO:0000313" key="4">
    <source>
        <dbReference type="EMBL" id="RXK38873.1"/>
    </source>
</evidence>
<dbReference type="PANTHER" id="PTHR12149:SF8">
    <property type="entry name" value="PROTEIN-RIBULOSAMINE 3-KINASE"/>
    <property type="match status" value="1"/>
</dbReference>
<dbReference type="Pfam" id="PF03881">
    <property type="entry name" value="Fructosamin_kin"/>
    <property type="match status" value="1"/>
</dbReference>
<sequence length="294" mass="33848">MSPHPLLLQIFQSSGISPSTLTQKGNLFSSPSHNYITKVGPDILQIRAEAFGLRAMSLTAPDLIPRPLGFQIDNQTAGFISEYLHLTRYVGQESQRELGRQLAEMHRKPPEGTAGYTGLYGFDVPTFCGRTEQDNTWEESWEVFFRDRRLGDIVRRIGDENIKDEWEIMKEKVVSLLLTNFYPPPEPVIIHGDLWSGNVGWEKDTGRPVIIDPACYWGHNEVELGMTHMFGGFSGEFYDEYHKTHPRSQPYHEQRIRLYELYHHLNHTLLFGSSYRFSTLSIMRKLIAWADTVT</sequence>
<dbReference type="PIRSF" id="PIRSF006221">
    <property type="entry name" value="Ketosamine-3-kinase"/>
    <property type="match status" value="1"/>
</dbReference>
<evidence type="ECO:0000256" key="1">
    <source>
        <dbReference type="ARBA" id="ARBA00011961"/>
    </source>
</evidence>
<keyword evidence="3" id="KW-0418">Kinase</keyword>
<dbReference type="Proteomes" id="UP000289152">
    <property type="component" value="Unassembled WGS sequence"/>
</dbReference>
<dbReference type="Gene3D" id="3.90.1200.10">
    <property type="match status" value="1"/>
</dbReference>
<dbReference type="GO" id="GO:0102193">
    <property type="term" value="F:protein-ribulosamine 3-kinase activity"/>
    <property type="evidence" value="ECO:0007669"/>
    <property type="project" value="UniProtKB-EC"/>
</dbReference>
<reference evidence="4 5" key="1">
    <citation type="submission" date="2016-06" db="EMBL/GenBank/DDBJ databases">
        <title>Evolution of pathogenesis and genome organization in the Tremellales.</title>
        <authorList>
            <person name="Cuomo C."/>
            <person name="Litvintseva A."/>
            <person name="Heitman J."/>
            <person name="Chen Y."/>
            <person name="Sun S."/>
            <person name="Springer D."/>
            <person name="Dromer F."/>
            <person name="Young S."/>
            <person name="Zeng Q."/>
            <person name="Chapman S."/>
            <person name="Gujja S."/>
            <person name="Saif S."/>
            <person name="Birren B."/>
        </authorList>
    </citation>
    <scope>NUCLEOTIDE SEQUENCE [LARGE SCALE GENOMIC DNA]</scope>
    <source>
        <strain evidence="4 5">ATCC 28783</strain>
    </source>
</reference>
<dbReference type="EMBL" id="SDIL01000040">
    <property type="protein sequence ID" value="RXK38873.1"/>
    <property type="molecule type" value="Genomic_DNA"/>
</dbReference>
<protein>
    <recommendedName>
        <fullName evidence="1">protein-ribulosamine 3-kinase</fullName>
        <ecNumber evidence="1">2.7.1.172</ecNumber>
    </recommendedName>
</protein>
<dbReference type="InterPro" id="IPR011009">
    <property type="entry name" value="Kinase-like_dom_sf"/>
</dbReference>
<evidence type="ECO:0000256" key="2">
    <source>
        <dbReference type="ARBA" id="ARBA00048655"/>
    </source>
</evidence>
<evidence type="ECO:0000313" key="5">
    <source>
        <dbReference type="Proteomes" id="UP000289152"/>
    </source>
</evidence>
<keyword evidence="3" id="KW-0808">Transferase</keyword>
<evidence type="ECO:0000256" key="3">
    <source>
        <dbReference type="PIRNR" id="PIRNR006221"/>
    </source>
</evidence>
<dbReference type="SUPFAM" id="SSF56112">
    <property type="entry name" value="Protein kinase-like (PK-like)"/>
    <property type="match status" value="1"/>
</dbReference>